<evidence type="ECO:0000313" key="2">
    <source>
        <dbReference type="EMBL" id="MCU9614047.1"/>
    </source>
</evidence>
<accession>A0AAE3ITE9</accession>
<dbReference type="RefSeq" id="WP_263073282.1">
    <property type="nucleotide sequence ID" value="NZ_JAOUSF010000003.1"/>
</dbReference>
<name>A0AAE3ITE9_9BACI</name>
<proteinExistence type="predicted"/>
<gene>
    <name evidence="2" type="ORF">OEV98_10795</name>
</gene>
<protein>
    <submittedName>
        <fullName evidence="2">Swt1 family HEPN domain-containing protein</fullName>
    </submittedName>
</protein>
<dbReference type="InterPro" id="IPR041650">
    <property type="entry name" value="HEPN_Swt1"/>
</dbReference>
<reference evidence="2" key="1">
    <citation type="submission" date="2022-10" db="EMBL/GenBank/DDBJ databases">
        <title>Description of Fervidibacillus gen. nov. in the family Fervidibacillaceae fam. nov. with two species, Fervidibacillus albus sp. nov., and Fervidibacillus halotolerans sp. nov., isolated from tidal flat sediments.</title>
        <authorList>
            <person name="Kwon K.K."/>
            <person name="Yang S.-H."/>
        </authorList>
    </citation>
    <scope>NUCLEOTIDE SEQUENCE</scope>
    <source>
        <strain evidence="2">JCM 19140</strain>
    </source>
</reference>
<feature type="domain" description="Swt1-like HEPN" evidence="1">
    <location>
        <begin position="157"/>
        <end position="268"/>
    </location>
</feature>
<dbReference type="AlphaFoldDB" id="A0AAE3ITE9"/>
<comment type="caution">
    <text evidence="2">The sequence shown here is derived from an EMBL/GenBank/DDBJ whole genome shotgun (WGS) entry which is preliminary data.</text>
</comment>
<dbReference type="EMBL" id="JAOUSF010000003">
    <property type="protein sequence ID" value="MCU9614047.1"/>
    <property type="molecule type" value="Genomic_DNA"/>
</dbReference>
<dbReference type="Pfam" id="PF18731">
    <property type="entry name" value="HEPN_Swt1"/>
    <property type="match status" value="1"/>
</dbReference>
<organism evidence="2 3">
    <name type="scientific">Perspicuibacillus lycopersici</name>
    <dbReference type="NCBI Taxonomy" id="1325689"/>
    <lineage>
        <taxon>Bacteria</taxon>
        <taxon>Bacillati</taxon>
        <taxon>Bacillota</taxon>
        <taxon>Bacilli</taxon>
        <taxon>Bacillales</taxon>
        <taxon>Bacillaceae</taxon>
        <taxon>Perspicuibacillus</taxon>
    </lineage>
</organism>
<keyword evidence="3" id="KW-1185">Reference proteome</keyword>
<evidence type="ECO:0000313" key="3">
    <source>
        <dbReference type="Proteomes" id="UP001209318"/>
    </source>
</evidence>
<evidence type="ECO:0000259" key="1">
    <source>
        <dbReference type="Pfam" id="PF18731"/>
    </source>
</evidence>
<sequence>MSFTYNLSFSNEKLLDGLIYKLKRMQEHELAQLLRGASLSIETGGYSYYDGGRGRPDAMATNIYLYVNPINIDGLDNDNTKELLRATLDKLIPAEVGYDVKRVIIEIDLSKDFELEDDLISDLEKQSDRLSGKILSKILPTDIKEKGYYMAEVYTYLYAVENSLRLFIEEVCKDVYGDDYFSKITVPNPLRNTITNRVEKAQANKWLSVRGDSKLFYLDFKDLGAIISNNWDVFKKYFPSQDFIIPKIDEMAECRNLIAHNSIVHETERSVIKTYYNVILKQISKGFED</sequence>
<dbReference type="Proteomes" id="UP001209318">
    <property type="component" value="Unassembled WGS sequence"/>
</dbReference>